<evidence type="ECO:0000313" key="3">
    <source>
        <dbReference type="EnsemblProtists" id="EOD13387"/>
    </source>
</evidence>
<name>A0A0D3IQ52_EMIH1</name>
<reference evidence="3" key="2">
    <citation type="submission" date="2024-10" db="UniProtKB">
        <authorList>
            <consortium name="EnsemblProtists"/>
        </authorList>
    </citation>
    <scope>IDENTIFICATION</scope>
</reference>
<dbReference type="eggNOG" id="ENOG502S5Z3">
    <property type="taxonomic scope" value="Eukaryota"/>
</dbReference>
<dbReference type="Pfam" id="PF12849">
    <property type="entry name" value="PBP_like_2"/>
    <property type="match status" value="1"/>
</dbReference>
<dbReference type="AlphaFoldDB" id="A0A0D3IQ52"/>
<dbReference type="EnsemblProtists" id="EOD13387">
    <property type="protein sequence ID" value="EOD13387"/>
    <property type="gene ID" value="EMIHUDRAFT_43569"/>
</dbReference>
<organism evidence="3 4">
    <name type="scientific">Emiliania huxleyi (strain CCMP1516)</name>
    <dbReference type="NCBI Taxonomy" id="280463"/>
    <lineage>
        <taxon>Eukaryota</taxon>
        <taxon>Haptista</taxon>
        <taxon>Haptophyta</taxon>
        <taxon>Prymnesiophyceae</taxon>
        <taxon>Isochrysidales</taxon>
        <taxon>Noelaerhabdaceae</taxon>
        <taxon>Emiliania</taxon>
    </lineage>
</organism>
<dbReference type="KEGG" id="ehx:EMIHUDRAFT_43569"/>
<dbReference type="SUPFAM" id="SSF53850">
    <property type="entry name" value="Periplasmic binding protein-like II"/>
    <property type="match status" value="1"/>
</dbReference>
<dbReference type="STRING" id="2903.R1BUH8"/>
<dbReference type="PaxDb" id="2903-EOD13387"/>
<accession>A0A0D3IQ52</accession>
<keyword evidence="4" id="KW-1185">Reference proteome</keyword>
<sequence>MKLRAGGASFPAAMYRDITFAYSFLHPTTGGVDISYHSVGSSAGKRWIVDGSRRCDGARPCVTLDWAASDSLLTESDYAAYPDLRMFPTMAGAVVPIFNLPGFREGEDLLLTPALVSKVFRGAVTHWDDPEIVSINPHLALPSARIVLCVRADGSGTTEIFKKALSAFEPEFAERVGASSNAKWGPTNVTRRRLNSGVASFVAHTPFALGYSVLAEARNAGLPFATL</sequence>
<comment type="similarity">
    <text evidence="1">Belongs to the PstS family.</text>
</comment>
<evidence type="ECO:0000259" key="2">
    <source>
        <dbReference type="Pfam" id="PF12849"/>
    </source>
</evidence>
<reference evidence="4" key="1">
    <citation type="journal article" date="2013" name="Nature">
        <title>Pan genome of the phytoplankton Emiliania underpins its global distribution.</title>
        <authorList>
            <person name="Read B.A."/>
            <person name="Kegel J."/>
            <person name="Klute M.J."/>
            <person name="Kuo A."/>
            <person name="Lefebvre S.C."/>
            <person name="Maumus F."/>
            <person name="Mayer C."/>
            <person name="Miller J."/>
            <person name="Monier A."/>
            <person name="Salamov A."/>
            <person name="Young J."/>
            <person name="Aguilar M."/>
            <person name="Claverie J.M."/>
            <person name="Frickenhaus S."/>
            <person name="Gonzalez K."/>
            <person name="Herman E.K."/>
            <person name="Lin Y.C."/>
            <person name="Napier J."/>
            <person name="Ogata H."/>
            <person name="Sarno A.F."/>
            <person name="Shmutz J."/>
            <person name="Schroeder D."/>
            <person name="de Vargas C."/>
            <person name="Verret F."/>
            <person name="von Dassow P."/>
            <person name="Valentin K."/>
            <person name="Van de Peer Y."/>
            <person name="Wheeler G."/>
            <person name="Dacks J.B."/>
            <person name="Delwiche C.F."/>
            <person name="Dyhrman S.T."/>
            <person name="Glockner G."/>
            <person name="John U."/>
            <person name="Richards T."/>
            <person name="Worden A.Z."/>
            <person name="Zhang X."/>
            <person name="Grigoriev I.V."/>
            <person name="Allen A.E."/>
            <person name="Bidle K."/>
            <person name="Borodovsky M."/>
            <person name="Bowler C."/>
            <person name="Brownlee C."/>
            <person name="Cock J.M."/>
            <person name="Elias M."/>
            <person name="Gladyshev V.N."/>
            <person name="Groth M."/>
            <person name="Guda C."/>
            <person name="Hadaegh A."/>
            <person name="Iglesias-Rodriguez M.D."/>
            <person name="Jenkins J."/>
            <person name="Jones B.M."/>
            <person name="Lawson T."/>
            <person name="Leese F."/>
            <person name="Lindquist E."/>
            <person name="Lobanov A."/>
            <person name="Lomsadze A."/>
            <person name="Malik S.B."/>
            <person name="Marsh M.E."/>
            <person name="Mackinder L."/>
            <person name="Mock T."/>
            <person name="Mueller-Roeber B."/>
            <person name="Pagarete A."/>
            <person name="Parker M."/>
            <person name="Probert I."/>
            <person name="Quesneville H."/>
            <person name="Raines C."/>
            <person name="Rensing S.A."/>
            <person name="Riano-Pachon D.M."/>
            <person name="Richier S."/>
            <person name="Rokitta S."/>
            <person name="Shiraiwa Y."/>
            <person name="Soanes D.M."/>
            <person name="van der Giezen M."/>
            <person name="Wahlund T.M."/>
            <person name="Williams B."/>
            <person name="Wilson W."/>
            <person name="Wolfe G."/>
            <person name="Wurch L.L."/>
        </authorList>
    </citation>
    <scope>NUCLEOTIDE SEQUENCE</scope>
</reference>
<dbReference type="HOGENOM" id="CLU_050320_0_0_1"/>
<evidence type="ECO:0000313" key="4">
    <source>
        <dbReference type="Proteomes" id="UP000013827"/>
    </source>
</evidence>
<feature type="domain" description="PBP" evidence="2">
    <location>
        <begin position="3"/>
        <end position="220"/>
    </location>
</feature>
<dbReference type="CDD" id="cd13565">
    <property type="entry name" value="PBP2_PstS"/>
    <property type="match status" value="1"/>
</dbReference>
<dbReference type="InterPro" id="IPR050962">
    <property type="entry name" value="Phosphate-bind_PstS"/>
</dbReference>
<dbReference type="Gene3D" id="3.40.190.10">
    <property type="entry name" value="Periplasmic binding protein-like II"/>
    <property type="match status" value="1"/>
</dbReference>
<dbReference type="InterPro" id="IPR024370">
    <property type="entry name" value="PBP_domain"/>
</dbReference>
<proteinExistence type="inferred from homology"/>
<dbReference type="Proteomes" id="UP000013827">
    <property type="component" value="Unassembled WGS sequence"/>
</dbReference>
<dbReference type="PANTHER" id="PTHR42996">
    <property type="entry name" value="PHOSPHATE-BINDING PROTEIN PSTS"/>
    <property type="match status" value="1"/>
</dbReference>
<protein>
    <recommendedName>
        <fullName evidence="2">PBP domain-containing protein</fullName>
    </recommendedName>
</protein>
<dbReference type="OMA" id="AMYRDIT"/>
<dbReference type="PANTHER" id="PTHR42996:SF1">
    <property type="entry name" value="PHOSPHATE-BINDING PROTEIN PSTS"/>
    <property type="match status" value="1"/>
</dbReference>
<evidence type="ECO:0000256" key="1">
    <source>
        <dbReference type="ARBA" id="ARBA00008725"/>
    </source>
</evidence>